<dbReference type="InterPro" id="IPR023828">
    <property type="entry name" value="Peptidase_S8_Ser-AS"/>
</dbReference>
<gene>
    <name evidence="14" type="primary">mycP</name>
    <name evidence="14" type="ORF">HC031_20255</name>
</gene>
<dbReference type="GO" id="GO:0008233">
    <property type="term" value="F:peptidase activity"/>
    <property type="evidence" value="ECO:0007669"/>
    <property type="project" value="UniProtKB-KW"/>
</dbReference>
<evidence type="ECO:0000256" key="4">
    <source>
        <dbReference type="ARBA" id="ARBA00022670"/>
    </source>
</evidence>
<dbReference type="PRINTS" id="PR00723">
    <property type="entry name" value="SUBTILISIN"/>
</dbReference>
<feature type="active site" description="Charge relay system" evidence="10">
    <location>
        <position position="78"/>
    </location>
</feature>
<sequence>MGLALPPSGASADPTATPTPGGAPPEGLPQLPDASGPRDCLPGAQTVYRPAPWAQQRLAPQRLWSLTRGGGVTVAVVDSGVDGGVRQLAGKVSAGVDVRTRQRADSDCVGHGTFVAGLIAASPVDGTGFAGLAPGVRILPVRVTTAADGRSADLARGIRDAADAGAKVINVSIAAEQPSAELEAAVAYAAGRDAVVVAAVANQKQSGNPRTYPAAYPSVVAVGAVDRGDAPASFSESGSYVDLAAPGVDMVSLGPRGNGHLQGSGTSFAAPLVAATAALVRSYHPRLSAAQVRHRLEVTADHPGRAVPDPELGWGVVNPYAAVTSVLPEESGPVRSAAAAPVVVPPTPPRAGMTARTVAFAVAGAVAVGVGVVWLCLLLGPRRRRRTAGVTVG</sequence>
<dbReference type="PANTHER" id="PTHR43806">
    <property type="entry name" value="PEPTIDASE S8"/>
    <property type="match status" value="1"/>
</dbReference>
<dbReference type="EMBL" id="JAATVY010000015">
    <property type="protein sequence ID" value="NJC72031.1"/>
    <property type="molecule type" value="Genomic_DNA"/>
</dbReference>
<comment type="caution">
    <text evidence="14">The sequence shown here is derived from an EMBL/GenBank/DDBJ whole genome shotgun (WGS) entry which is preliminary data.</text>
</comment>
<evidence type="ECO:0000313" key="15">
    <source>
        <dbReference type="Proteomes" id="UP000722989"/>
    </source>
</evidence>
<feature type="active site" description="Charge relay system" evidence="10">
    <location>
        <position position="111"/>
    </location>
</feature>
<proteinExistence type="inferred from homology"/>
<evidence type="ECO:0000256" key="1">
    <source>
        <dbReference type="ARBA" id="ARBA00004162"/>
    </source>
</evidence>
<feature type="compositionally biased region" description="Low complexity" evidence="11">
    <location>
        <begin position="1"/>
        <end position="20"/>
    </location>
</feature>
<keyword evidence="8 12" id="KW-1133">Transmembrane helix</keyword>
<name>A0ABX0Y104_9ACTN</name>
<feature type="domain" description="Peptidase S8/S53" evidence="13">
    <location>
        <begin position="69"/>
        <end position="315"/>
    </location>
</feature>
<evidence type="ECO:0000256" key="8">
    <source>
        <dbReference type="ARBA" id="ARBA00022989"/>
    </source>
</evidence>
<evidence type="ECO:0000256" key="3">
    <source>
        <dbReference type="ARBA" id="ARBA00022475"/>
    </source>
</evidence>
<keyword evidence="6 10" id="KW-0378">Hydrolase</keyword>
<comment type="subcellular location">
    <subcellularLocation>
        <location evidence="1">Cell membrane</location>
        <topology evidence="1">Single-pass membrane protein</topology>
    </subcellularLocation>
</comment>
<dbReference type="PROSITE" id="PS51892">
    <property type="entry name" value="SUBTILASE"/>
    <property type="match status" value="1"/>
</dbReference>
<evidence type="ECO:0000256" key="12">
    <source>
        <dbReference type="SAM" id="Phobius"/>
    </source>
</evidence>
<evidence type="ECO:0000256" key="2">
    <source>
        <dbReference type="ARBA" id="ARBA00011073"/>
    </source>
</evidence>
<evidence type="ECO:0000256" key="6">
    <source>
        <dbReference type="ARBA" id="ARBA00022801"/>
    </source>
</evidence>
<dbReference type="InterPro" id="IPR015500">
    <property type="entry name" value="Peptidase_S8_subtilisin-rel"/>
</dbReference>
<dbReference type="InterPro" id="IPR036852">
    <property type="entry name" value="Peptidase_S8/S53_dom_sf"/>
</dbReference>
<evidence type="ECO:0000256" key="11">
    <source>
        <dbReference type="SAM" id="MobiDB-lite"/>
    </source>
</evidence>
<dbReference type="Pfam" id="PF00082">
    <property type="entry name" value="Peptidase_S8"/>
    <property type="match status" value="1"/>
</dbReference>
<dbReference type="PROSITE" id="PS00138">
    <property type="entry name" value="SUBTILASE_SER"/>
    <property type="match status" value="1"/>
</dbReference>
<evidence type="ECO:0000256" key="5">
    <source>
        <dbReference type="ARBA" id="ARBA00022692"/>
    </source>
</evidence>
<protein>
    <submittedName>
        <fullName evidence="14">Type VII secretion-associated serine protease mycosin</fullName>
    </submittedName>
</protein>
<feature type="active site" description="Charge relay system" evidence="10">
    <location>
        <position position="267"/>
    </location>
</feature>
<dbReference type="InterPro" id="IPR050131">
    <property type="entry name" value="Peptidase_S8_subtilisin-like"/>
</dbReference>
<dbReference type="PROSITE" id="PS00137">
    <property type="entry name" value="SUBTILASE_HIS"/>
    <property type="match status" value="1"/>
</dbReference>
<keyword evidence="15" id="KW-1185">Reference proteome</keyword>
<dbReference type="NCBIfam" id="TIGR03921">
    <property type="entry name" value="T7SS_mycosin"/>
    <property type="match status" value="1"/>
</dbReference>
<accession>A0ABX0Y104</accession>
<dbReference type="Proteomes" id="UP000722989">
    <property type="component" value="Unassembled WGS sequence"/>
</dbReference>
<reference evidence="14 15" key="1">
    <citation type="submission" date="2020-03" db="EMBL/GenBank/DDBJ databases">
        <title>WGS of the type strain of Planosporangium spp.</title>
        <authorList>
            <person name="Thawai C."/>
        </authorList>
    </citation>
    <scope>NUCLEOTIDE SEQUENCE [LARGE SCALE GENOMIC DNA]</scope>
    <source>
        <strain evidence="14 15">TBRC 5610</strain>
    </source>
</reference>
<dbReference type="Gene3D" id="3.40.50.200">
    <property type="entry name" value="Peptidase S8/S53 domain"/>
    <property type="match status" value="1"/>
</dbReference>
<evidence type="ECO:0000256" key="7">
    <source>
        <dbReference type="ARBA" id="ARBA00022825"/>
    </source>
</evidence>
<evidence type="ECO:0000313" key="14">
    <source>
        <dbReference type="EMBL" id="NJC72031.1"/>
    </source>
</evidence>
<comment type="similarity">
    <text evidence="2 10">Belongs to the peptidase S8 family.</text>
</comment>
<feature type="region of interest" description="Disordered" evidence="11">
    <location>
        <begin position="1"/>
        <end position="47"/>
    </location>
</feature>
<dbReference type="SUPFAM" id="SSF52743">
    <property type="entry name" value="Subtilisin-like"/>
    <property type="match status" value="1"/>
</dbReference>
<keyword evidence="5 12" id="KW-0812">Transmembrane</keyword>
<dbReference type="PANTHER" id="PTHR43806:SF11">
    <property type="entry name" value="CEREVISIN-RELATED"/>
    <property type="match status" value="1"/>
</dbReference>
<evidence type="ECO:0000259" key="13">
    <source>
        <dbReference type="Pfam" id="PF00082"/>
    </source>
</evidence>
<dbReference type="GO" id="GO:0006508">
    <property type="term" value="P:proteolysis"/>
    <property type="evidence" value="ECO:0007669"/>
    <property type="project" value="UniProtKB-KW"/>
</dbReference>
<dbReference type="InterPro" id="IPR022398">
    <property type="entry name" value="Peptidase_S8_His-AS"/>
</dbReference>
<dbReference type="InterPro" id="IPR023834">
    <property type="entry name" value="T7SS_pept_S8A_mycosin"/>
</dbReference>
<evidence type="ECO:0000256" key="9">
    <source>
        <dbReference type="ARBA" id="ARBA00023136"/>
    </source>
</evidence>
<organism evidence="14 15">
    <name type="scientific">Planosporangium thailandense</name>
    <dbReference type="NCBI Taxonomy" id="765197"/>
    <lineage>
        <taxon>Bacteria</taxon>
        <taxon>Bacillati</taxon>
        <taxon>Actinomycetota</taxon>
        <taxon>Actinomycetes</taxon>
        <taxon>Micromonosporales</taxon>
        <taxon>Micromonosporaceae</taxon>
        <taxon>Planosporangium</taxon>
    </lineage>
</organism>
<keyword evidence="4 10" id="KW-0645">Protease</keyword>
<feature type="transmembrane region" description="Helical" evidence="12">
    <location>
        <begin position="358"/>
        <end position="379"/>
    </location>
</feature>
<keyword evidence="7 10" id="KW-0720">Serine protease</keyword>
<evidence type="ECO:0000256" key="10">
    <source>
        <dbReference type="PROSITE-ProRule" id="PRU01240"/>
    </source>
</evidence>
<keyword evidence="9 12" id="KW-0472">Membrane</keyword>
<keyword evidence="3" id="KW-1003">Cell membrane</keyword>
<dbReference type="InterPro" id="IPR000209">
    <property type="entry name" value="Peptidase_S8/S53_dom"/>
</dbReference>